<gene>
    <name evidence="2" type="ORF">KYY02_26590</name>
</gene>
<protein>
    <submittedName>
        <fullName evidence="2">Transposase</fullName>
    </submittedName>
</protein>
<dbReference type="Pfam" id="PF01527">
    <property type="entry name" value="HTH_Tnp_1"/>
    <property type="match status" value="1"/>
</dbReference>
<feature type="compositionally biased region" description="Basic and acidic residues" evidence="1">
    <location>
        <begin position="58"/>
        <end position="67"/>
    </location>
</feature>
<evidence type="ECO:0000256" key="1">
    <source>
        <dbReference type="SAM" id="MobiDB-lite"/>
    </source>
</evidence>
<sequence>MRFQRKQHQAGSNCTKRYTAEFKRNAAALVDSTGRTVIEVARELGVSPESLRNRYRQAKVDQGEGRPGEPTGADPSASHRRPGMTRRVRPLPRRRRTSCLTATPRPHRTGALSLRRPHRPLPRLLCQASPVLLPGKRPDGGPDAGGRRLSAADHLVVFLLKDRWFMAQAPLAEVTGLSRAGSVYRVPLPSVEERGRVGSWQTRRASR</sequence>
<evidence type="ECO:0000313" key="2">
    <source>
        <dbReference type="EMBL" id="MEZ3182104.1"/>
    </source>
</evidence>
<dbReference type="InterPro" id="IPR036388">
    <property type="entry name" value="WH-like_DNA-bd_sf"/>
</dbReference>
<comment type="caution">
    <text evidence="2">The sequence shown here is derived from an EMBL/GenBank/DDBJ whole genome shotgun (WGS) entry which is preliminary data.</text>
</comment>
<dbReference type="InterPro" id="IPR009057">
    <property type="entry name" value="Homeodomain-like_sf"/>
</dbReference>
<feature type="region of interest" description="Disordered" evidence="1">
    <location>
        <begin position="58"/>
        <end position="119"/>
    </location>
</feature>
<dbReference type="Proteomes" id="UP001567537">
    <property type="component" value="Unassembled WGS sequence"/>
</dbReference>
<dbReference type="SUPFAM" id="SSF46689">
    <property type="entry name" value="Homeodomain-like"/>
    <property type="match status" value="1"/>
</dbReference>
<keyword evidence="3" id="KW-1185">Reference proteome</keyword>
<dbReference type="InterPro" id="IPR002514">
    <property type="entry name" value="Transposase_8"/>
</dbReference>
<name>A0ABV4J5E8_9ACTN</name>
<evidence type="ECO:0000313" key="3">
    <source>
        <dbReference type="Proteomes" id="UP001567537"/>
    </source>
</evidence>
<reference evidence="2 3" key="1">
    <citation type="journal article" date="2021" name="Res Sq">
        <title>Streptomyces Pimoensis sp. nov., Isolated From the Taklimakan Desert in Xinjiang, China.</title>
        <authorList>
            <person name="Zhang P."/>
            <person name="Luo X."/>
            <person name="Luo X."/>
            <person name="Liu Z."/>
            <person name="Xia Z."/>
            <person name="Wan C."/>
            <person name="zhang L."/>
        </authorList>
    </citation>
    <scope>NUCLEOTIDE SEQUENCE [LARGE SCALE GENOMIC DNA]</scope>
    <source>
        <strain evidence="2 3">TRM75549</strain>
    </source>
</reference>
<organism evidence="2 3">
    <name type="scientific">Streptomyces pimonensis</name>
    <dbReference type="NCBI Taxonomy" id="2860288"/>
    <lineage>
        <taxon>Bacteria</taxon>
        <taxon>Bacillati</taxon>
        <taxon>Actinomycetota</taxon>
        <taxon>Actinomycetes</taxon>
        <taxon>Kitasatosporales</taxon>
        <taxon>Streptomycetaceae</taxon>
        <taxon>Streptomyces</taxon>
    </lineage>
</organism>
<dbReference type="Gene3D" id="1.10.10.10">
    <property type="entry name" value="Winged helix-like DNA-binding domain superfamily/Winged helix DNA-binding domain"/>
    <property type="match status" value="1"/>
</dbReference>
<feature type="compositionally biased region" description="Basic residues" evidence="1">
    <location>
        <begin position="78"/>
        <end position="97"/>
    </location>
</feature>
<accession>A0ABV4J5E8</accession>
<proteinExistence type="predicted"/>
<dbReference type="EMBL" id="JAHWZY010000035">
    <property type="protein sequence ID" value="MEZ3182104.1"/>
    <property type="molecule type" value="Genomic_DNA"/>
</dbReference>